<feature type="non-terminal residue" evidence="2">
    <location>
        <position position="127"/>
    </location>
</feature>
<comment type="caution">
    <text evidence="2">The sequence shown here is derived from an EMBL/GenBank/DDBJ whole genome shotgun (WGS) entry which is preliminary data.</text>
</comment>
<feature type="region of interest" description="Disordered" evidence="1">
    <location>
        <begin position="32"/>
        <end position="127"/>
    </location>
</feature>
<accession>A0ABN9T607</accession>
<name>A0ABN9T607_9DINO</name>
<proteinExistence type="predicted"/>
<keyword evidence="3" id="KW-1185">Reference proteome</keyword>
<evidence type="ECO:0000313" key="2">
    <source>
        <dbReference type="EMBL" id="CAK0840276.1"/>
    </source>
</evidence>
<gene>
    <name evidence="2" type="ORF">PCOR1329_LOCUS35756</name>
</gene>
<evidence type="ECO:0000256" key="1">
    <source>
        <dbReference type="SAM" id="MobiDB-lite"/>
    </source>
</evidence>
<evidence type="ECO:0000313" key="3">
    <source>
        <dbReference type="Proteomes" id="UP001189429"/>
    </source>
</evidence>
<feature type="compositionally biased region" description="Basic and acidic residues" evidence="1">
    <location>
        <begin position="67"/>
        <end position="77"/>
    </location>
</feature>
<reference evidence="2" key="1">
    <citation type="submission" date="2023-10" db="EMBL/GenBank/DDBJ databases">
        <authorList>
            <person name="Chen Y."/>
            <person name="Shah S."/>
            <person name="Dougan E. K."/>
            <person name="Thang M."/>
            <person name="Chan C."/>
        </authorList>
    </citation>
    <scope>NUCLEOTIDE SEQUENCE [LARGE SCALE GENOMIC DNA]</scope>
</reference>
<dbReference type="EMBL" id="CAUYUJ010014366">
    <property type="protein sequence ID" value="CAK0840276.1"/>
    <property type="molecule type" value="Genomic_DNA"/>
</dbReference>
<organism evidence="2 3">
    <name type="scientific">Prorocentrum cordatum</name>
    <dbReference type="NCBI Taxonomy" id="2364126"/>
    <lineage>
        <taxon>Eukaryota</taxon>
        <taxon>Sar</taxon>
        <taxon>Alveolata</taxon>
        <taxon>Dinophyceae</taxon>
        <taxon>Prorocentrales</taxon>
        <taxon>Prorocentraceae</taxon>
        <taxon>Prorocentrum</taxon>
    </lineage>
</organism>
<dbReference type="Proteomes" id="UP001189429">
    <property type="component" value="Unassembled WGS sequence"/>
</dbReference>
<sequence>MCRPRTARVSSAARRSLGNFDKGAALLAKQLLAKGPNPPRGNVRPSPTQEDNVSFVPDVCETGTPCEQRRALGDKNARRSPRAPLPGLAAQRPRATPLQNARVGHRAVWRAGPAPPRGPTCSMSALF</sequence>
<protein>
    <submittedName>
        <fullName evidence="2">Uncharacterized protein</fullName>
    </submittedName>
</protein>